<dbReference type="Proteomes" id="UP000031449">
    <property type="component" value="Chromosome"/>
</dbReference>
<feature type="transmembrane region" description="Helical" evidence="1">
    <location>
        <begin position="21"/>
        <end position="41"/>
    </location>
</feature>
<evidence type="ECO:0000313" key="3">
    <source>
        <dbReference type="Proteomes" id="UP000031449"/>
    </source>
</evidence>
<dbReference type="EMBL" id="CP009416">
    <property type="protein sequence ID" value="AJD90622.1"/>
    <property type="molecule type" value="Genomic_DNA"/>
</dbReference>
<reference evidence="2 3" key="1">
    <citation type="submission" date="2014-08" db="EMBL/GenBank/DDBJ databases">
        <title>Complete genome of a marine bacteria Jeotgalibacillus malaysiensis.</title>
        <authorList>
            <person name="Yaakop A.S."/>
            <person name="Chan K.-G."/>
            <person name="Goh K.M."/>
        </authorList>
    </citation>
    <scope>NUCLEOTIDE SEQUENCE [LARGE SCALE GENOMIC DNA]</scope>
    <source>
        <strain evidence="2 3">D5</strain>
    </source>
</reference>
<dbReference type="KEGG" id="jeo:JMA_13050"/>
<name>A0A0B5APN5_9BACL</name>
<keyword evidence="1" id="KW-1133">Transmembrane helix</keyword>
<dbReference type="BioCyc" id="JESP1508404:G14D9-10559-MONOMER"/>
<gene>
    <name evidence="2" type="ORF">JMA_13050</name>
</gene>
<evidence type="ECO:0000313" key="2">
    <source>
        <dbReference type="EMBL" id="AJD90622.1"/>
    </source>
</evidence>
<organism evidence="2 3">
    <name type="scientific">Jeotgalibacillus malaysiensis</name>
    <dbReference type="NCBI Taxonomy" id="1508404"/>
    <lineage>
        <taxon>Bacteria</taxon>
        <taxon>Bacillati</taxon>
        <taxon>Bacillota</taxon>
        <taxon>Bacilli</taxon>
        <taxon>Bacillales</taxon>
        <taxon>Caryophanaceae</taxon>
        <taxon>Jeotgalibacillus</taxon>
    </lineage>
</organism>
<dbReference type="AlphaFoldDB" id="A0A0B5APN5"/>
<accession>A0A0B5APN5</accession>
<proteinExistence type="predicted"/>
<dbReference type="HOGENOM" id="CLU_3252730_0_0_9"/>
<evidence type="ECO:0000256" key="1">
    <source>
        <dbReference type="SAM" id="Phobius"/>
    </source>
</evidence>
<keyword evidence="1" id="KW-0812">Transmembrane</keyword>
<sequence length="42" mass="4769">MKMDQLLQRLEEVSSREEKPGGIHNYLILGIGIGAVMLHMFL</sequence>
<keyword evidence="3" id="KW-1185">Reference proteome</keyword>
<protein>
    <submittedName>
        <fullName evidence="2">Uncharacterized protein</fullName>
    </submittedName>
</protein>
<keyword evidence="1" id="KW-0472">Membrane</keyword>